<evidence type="ECO:0000313" key="1">
    <source>
        <dbReference type="EMBL" id="QQV90349.1"/>
    </source>
</evidence>
<dbReference type="EMBL" id="MT732445">
    <property type="protein sequence ID" value="QQV90349.1"/>
    <property type="molecule type" value="Genomic_DNA"/>
</dbReference>
<keyword evidence="2" id="KW-1185">Reference proteome</keyword>
<organism evidence="1 2">
    <name type="scientific">Cellulophaga phage Omtje_1</name>
    <dbReference type="NCBI Taxonomy" id="2745694"/>
    <lineage>
        <taxon>Viruses</taxon>
        <taxon>Viruses incertae sedis</taxon>
        <taxon>Obscuriviridae</taxon>
        <taxon>Omtjevirus</taxon>
        <taxon>Omtjevirus Omtje</taxon>
    </lineage>
</organism>
<accession>A0A8E4ZKX0</accession>
<reference evidence="1" key="1">
    <citation type="submission" date="2020-07" db="EMBL/GenBank/DDBJ databases">
        <title>Highly diverse flavobacterial phages as mortality factor during North Sea spring blooms.</title>
        <authorList>
            <person name="Bartlau N."/>
            <person name="Wichels A."/>
            <person name="Krohne G."/>
            <person name="Adriaenssens E.M."/>
            <person name="Heins A."/>
            <person name="Fuchs B.M."/>
            <person name="Amann R."/>
            <person name="Moraru C."/>
        </authorList>
    </citation>
    <scope>NUCLEOTIDE SEQUENCE</scope>
</reference>
<sequence length="219" mass="25608">MQVGYFIGVNRDYKLIEIPVLFESETFKTREFFEDVLLFDLFINQQRYFYKGFNPVETHAFNNNLSVELVQERYFRTQGESVSFTLDSIFRTVCCDFESRIPTLSELAIEVPMSIVYTEDTAIKQYEYNLAYNLVRNGEEESIPTFYQPFVLGSDFLPSVITGGDIGKYFAIGIFADYKPENLRIIVNGEVFENAQWEIEIDESHIGQKFDIRFSRVLE</sequence>
<dbReference type="Proteomes" id="UP000693895">
    <property type="component" value="Segment"/>
</dbReference>
<proteinExistence type="predicted"/>
<gene>
    <name evidence="1" type="ORF">Omtje1_2</name>
</gene>
<protein>
    <submittedName>
        <fullName evidence="1">Structural protein</fullName>
    </submittedName>
</protein>
<evidence type="ECO:0000313" key="2">
    <source>
        <dbReference type="Proteomes" id="UP000693895"/>
    </source>
</evidence>
<name>A0A8E4ZKX0_9VIRU</name>